<feature type="domain" description="AB hydrolase-1" evidence="2">
    <location>
        <begin position="51"/>
        <end position="281"/>
    </location>
</feature>
<evidence type="ECO:0000313" key="3">
    <source>
        <dbReference type="EMBL" id="AVJ31043.1"/>
    </source>
</evidence>
<keyword evidence="4" id="KW-1185">Reference proteome</keyword>
<dbReference type="InterPro" id="IPR050266">
    <property type="entry name" value="AB_hydrolase_sf"/>
</dbReference>
<name>A0A2S0IG90_9BURK</name>
<gene>
    <name evidence="3" type="ORF">CLM73_14980</name>
</gene>
<dbReference type="SUPFAM" id="SSF53474">
    <property type="entry name" value="alpha/beta-Hydrolases"/>
    <property type="match status" value="1"/>
</dbReference>
<dbReference type="Proteomes" id="UP000239477">
    <property type="component" value="Chromosome"/>
</dbReference>
<keyword evidence="1" id="KW-0732">Signal</keyword>
<reference evidence="3 4" key="1">
    <citation type="submission" date="2017-09" db="EMBL/GenBank/DDBJ databases">
        <title>Genomic, metabolic, and phenotypic characteristics of bacterial isolates from the natural microbiome of the model nematode Caenorhabditis elegans.</title>
        <authorList>
            <person name="Zimmermann J."/>
            <person name="Obeng N."/>
            <person name="Yang W."/>
            <person name="Obeng O."/>
            <person name="Kissoyan K."/>
            <person name="Pees B."/>
            <person name="Dirksen P."/>
            <person name="Hoppner M."/>
            <person name="Franke A."/>
            <person name="Rosenstiel P."/>
            <person name="Leippe M."/>
            <person name="Dierking K."/>
            <person name="Kaleta C."/>
            <person name="Schulenburg H."/>
        </authorList>
    </citation>
    <scope>NUCLEOTIDE SEQUENCE [LARGE SCALE GENOMIC DNA]</scope>
    <source>
        <strain evidence="3 4">MYb73</strain>
    </source>
</reference>
<dbReference type="InterPro" id="IPR029058">
    <property type="entry name" value="AB_hydrolase_fold"/>
</dbReference>
<evidence type="ECO:0000313" key="4">
    <source>
        <dbReference type="Proteomes" id="UP000239477"/>
    </source>
</evidence>
<dbReference type="GO" id="GO:0016020">
    <property type="term" value="C:membrane"/>
    <property type="evidence" value="ECO:0007669"/>
    <property type="project" value="TreeGrafter"/>
</dbReference>
<proteinExistence type="predicted"/>
<dbReference type="GO" id="GO:0016787">
    <property type="term" value="F:hydrolase activity"/>
    <property type="evidence" value="ECO:0007669"/>
    <property type="project" value="UniProtKB-KW"/>
</dbReference>
<dbReference type="PANTHER" id="PTHR43798">
    <property type="entry name" value="MONOACYLGLYCEROL LIPASE"/>
    <property type="match status" value="1"/>
</dbReference>
<evidence type="ECO:0000256" key="1">
    <source>
        <dbReference type="SAM" id="SignalP"/>
    </source>
</evidence>
<feature type="chain" id="PRO_5015627722" evidence="1">
    <location>
        <begin position="26"/>
        <end position="299"/>
    </location>
</feature>
<dbReference type="Pfam" id="PF00561">
    <property type="entry name" value="Abhydrolase_1"/>
    <property type="match status" value="1"/>
</dbReference>
<dbReference type="EMBL" id="CP023270">
    <property type="protein sequence ID" value="AVJ31043.1"/>
    <property type="molecule type" value="Genomic_DNA"/>
</dbReference>
<keyword evidence="3" id="KW-0378">Hydrolase</keyword>
<dbReference type="PANTHER" id="PTHR43798:SF33">
    <property type="entry name" value="HYDROLASE, PUTATIVE (AFU_ORTHOLOGUE AFUA_2G14860)-RELATED"/>
    <property type="match status" value="1"/>
</dbReference>
<dbReference type="Gene3D" id="3.40.50.1820">
    <property type="entry name" value="alpha/beta hydrolase"/>
    <property type="match status" value="1"/>
</dbReference>
<evidence type="ECO:0000259" key="2">
    <source>
        <dbReference type="Pfam" id="PF00561"/>
    </source>
</evidence>
<feature type="signal peptide" evidence="1">
    <location>
        <begin position="1"/>
        <end position="25"/>
    </location>
</feature>
<sequence length="299" mass="31816">MQRRTFIRHVAAVALFVVASAAAHAQSRQYTVTAPDGVTLAVQEAGKSDGPPVVFVHGLLGSHLNWGAQLSSPALQGYRLITYDLRGHGQSGKPVDAAAYTNGRRWADDLAAVIKATGAREPVVVGWSLGAAVTTNYLAAYGDAQIAGAVYVGGVIELDAKQIAPHPALYRDMVSSDLRTHLDAEREFIGLCFAQPPDGITFQRLLANAAMASFDMQAAVQSMTVAAARGLGSARKPVLLIYGAKDALVQPAPSIARARELNPHVRSRIYAASGHAPFMEESDRFNRELAAFVDSVVTR</sequence>
<dbReference type="RefSeq" id="WP_105241544.1">
    <property type="nucleotide sequence ID" value="NZ_CP023270.1"/>
</dbReference>
<dbReference type="InterPro" id="IPR000073">
    <property type="entry name" value="AB_hydrolase_1"/>
</dbReference>
<dbReference type="AlphaFoldDB" id="A0A2S0IG90"/>
<organism evidence="3 4">
    <name type="scientific">Achromobacter spanius</name>
    <dbReference type="NCBI Taxonomy" id="217203"/>
    <lineage>
        <taxon>Bacteria</taxon>
        <taxon>Pseudomonadati</taxon>
        <taxon>Pseudomonadota</taxon>
        <taxon>Betaproteobacteria</taxon>
        <taxon>Burkholderiales</taxon>
        <taxon>Alcaligenaceae</taxon>
        <taxon>Achromobacter</taxon>
    </lineage>
</organism>
<accession>A0A2S0IG90</accession>
<protein>
    <submittedName>
        <fullName evidence="3">Alpha/beta hydrolase</fullName>
    </submittedName>
</protein>
<dbReference type="PRINTS" id="PR00111">
    <property type="entry name" value="ABHYDROLASE"/>
</dbReference>
<dbReference type="OrthoDB" id="2086224at2"/>